<feature type="domain" description="AAA+ ATPase" evidence="1">
    <location>
        <begin position="94"/>
        <end position="221"/>
    </location>
</feature>
<dbReference type="SUPFAM" id="SSF52540">
    <property type="entry name" value="P-loop containing nucleoside triphosphate hydrolases"/>
    <property type="match status" value="1"/>
</dbReference>
<evidence type="ECO:0000313" key="3">
    <source>
        <dbReference type="Proteomes" id="UP000054321"/>
    </source>
</evidence>
<dbReference type="InParanoid" id="A0A0C3H781"/>
<reference evidence="2 3" key="1">
    <citation type="submission" date="2014-04" db="EMBL/GenBank/DDBJ databases">
        <authorList>
            <consortium name="DOE Joint Genome Institute"/>
            <person name="Kuo A."/>
            <person name="Martino E."/>
            <person name="Perotto S."/>
            <person name="Kohler A."/>
            <person name="Nagy L.G."/>
            <person name="Floudas D."/>
            <person name="Copeland A."/>
            <person name="Barry K.W."/>
            <person name="Cichocki N."/>
            <person name="Veneault-Fourrey C."/>
            <person name="LaButti K."/>
            <person name="Lindquist E.A."/>
            <person name="Lipzen A."/>
            <person name="Lundell T."/>
            <person name="Morin E."/>
            <person name="Murat C."/>
            <person name="Sun H."/>
            <person name="Tunlid A."/>
            <person name="Henrissat B."/>
            <person name="Grigoriev I.V."/>
            <person name="Hibbett D.S."/>
            <person name="Martin F."/>
            <person name="Nordberg H.P."/>
            <person name="Cantor M.N."/>
            <person name="Hua S.X."/>
        </authorList>
    </citation>
    <scope>NUCLEOTIDE SEQUENCE [LARGE SCALE GENOMIC DNA]</scope>
    <source>
        <strain evidence="2 3">Zn</strain>
    </source>
</reference>
<dbReference type="Pfam" id="PF23232">
    <property type="entry name" value="AAA_lid_13"/>
    <property type="match status" value="1"/>
</dbReference>
<dbReference type="EMBL" id="KN832880">
    <property type="protein sequence ID" value="KIM98276.1"/>
    <property type="molecule type" value="Genomic_DNA"/>
</dbReference>
<keyword evidence="3" id="KW-1185">Reference proteome</keyword>
<dbReference type="Pfam" id="PF00004">
    <property type="entry name" value="AAA"/>
    <property type="match status" value="1"/>
</dbReference>
<dbReference type="GO" id="GO:0005524">
    <property type="term" value="F:ATP binding"/>
    <property type="evidence" value="ECO:0007669"/>
    <property type="project" value="InterPro"/>
</dbReference>
<accession>A0A0C3H781</accession>
<dbReference type="InterPro" id="IPR027417">
    <property type="entry name" value="P-loop_NTPase"/>
</dbReference>
<name>A0A0C3H781_OIDMZ</name>
<sequence length="320" mass="36688">MLNPKDSKPSREDFYLMPSNIHGFVIQDKKWVNLWVANVGDVSWNKEAFRRLVLPPKTKDLIKALVMVRASKQGKRQAVDLPIKRDDIIASKGNGLIVLLHGGPGTGKTLTAGSVAELAEMPLYRVTCGDIGTNAEAVEKYLQTILYLGKIWNCVLLLDEADVFLEERTLSDLERNSLVSVFLRILEYYQGILILTSNRIGTFDEAFRSRMQLALHYPNLTPTSRRKIWQNFFDMLEEDEEDVDIDEIKLHIDELADMEMNGREIRNALNTAKQLALYQKETLTWDHVENTVKITGDFNRYLKNVHGHSDEQRAREEGIR</sequence>
<protein>
    <recommendedName>
        <fullName evidence="1">AAA+ ATPase domain-containing protein</fullName>
    </recommendedName>
</protein>
<dbReference type="HOGENOM" id="CLU_004471_5_0_1"/>
<dbReference type="GO" id="GO:0016887">
    <property type="term" value="F:ATP hydrolysis activity"/>
    <property type="evidence" value="ECO:0007669"/>
    <property type="project" value="InterPro"/>
</dbReference>
<reference evidence="3" key="2">
    <citation type="submission" date="2015-01" db="EMBL/GenBank/DDBJ databases">
        <title>Evolutionary Origins and Diversification of the Mycorrhizal Mutualists.</title>
        <authorList>
            <consortium name="DOE Joint Genome Institute"/>
            <consortium name="Mycorrhizal Genomics Consortium"/>
            <person name="Kohler A."/>
            <person name="Kuo A."/>
            <person name="Nagy L.G."/>
            <person name="Floudas D."/>
            <person name="Copeland A."/>
            <person name="Barry K.W."/>
            <person name="Cichocki N."/>
            <person name="Veneault-Fourrey C."/>
            <person name="LaButti K."/>
            <person name="Lindquist E.A."/>
            <person name="Lipzen A."/>
            <person name="Lundell T."/>
            <person name="Morin E."/>
            <person name="Murat C."/>
            <person name="Riley R."/>
            <person name="Ohm R."/>
            <person name="Sun H."/>
            <person name="Tunlid A."/>
            <person name="Henrissat B."/>
            <person name="Grigoriev I.V."/>
            <person name="Hibbett D.S."/>
            <person name="Martin F."/>
        </authorList>
    </citation>
    <scope>NUCLEOTIDE SEQUENCE [LARGE SCALE GENOMIC DNA]</scope>
    <source>
        <strain evidence="3">Zn</strain>
    </source>
</reference>
<dbReference type="PANTHER" id="PTHR46411">
    <property type="entry name" value="FAMILY ATPASE, PUTATIVE-RELATED"/>
    <property type="match status" value="1"/>
</dbReference>
<dbReference type="AlphaFoldDB" id="A0A0C3H781"/>
<evidence type="ECO:0000259" key="1">
    <source>
        <dbReference type="SMART" id="SM00382"/>
    </source>
</evidence>
<dbReference type="PANTHER" id="PTHR46411:SF2">
    <property type="entry name" value="AAA+ ATPASE DOMAIN-CONTAINING PROTEIN"/>
    <property type="match status" value="1"/>
</dbReference>
<dbReference type="InterPro" id="IPR056599">
    <property type="entry name" value="AAA_lid_fung"/>
</dbReference>
<dbReference type="SMART" id="SM00382">
    <property type="entry name" value="AAA"/>
    <property type="match status" value="1"/>
</dbReference>
<dbReference type="Proteomes" id="UP000054321">
    <property type="component" value="Unassembled WGS sequence"/>
</dbReference>
<organism evidence="2 3">
    <name type="scientific">Oidiodendron maius (strain Zn)</name>
    <dbReference type="NCBI Taxonomy" id="913774"/>
    <lineage>
        <taxon>Eukaryota</taxon>
        <taxon>Fungi</taxon>
        <taxon>Dikarya</taxon>
        <taxon>Ascomycota</taxon>
        <taxon>Pezizomycotina</taxon>
        <taxon>Leotiomycetes</taxon>
        <taxon>Leotiomycetes incertae sedis</taxon>
        <taxon>Myxotrichaceae</taxon>
        <taxon>Oidiodendron</taxon>
    </lineage>
</organism>
<proteinExistence type="predicted"/>
<gene>
    <name evidence="2" type="ORF">OIDMADRAFT_167104</name>
</gene>
<dbReference type="Gene3D" id="3.40.50.300">
    <property type="entry name" value="P-loop containing nucleotide triphosphate hydrolases"/>
    <property type="match status" value="1"/>
</dbReference>
<dbReference type="InterPro" id="IPR003593">
    <property type="entry name" value="AAA+_ATPase"/>
</dbReference>
<dbReference type="InterPro" id="IPR003959">
    <property type="entry name" value="ATPase_AAA_core"/>
</dbReference>
<evidence type="ECO:0000313" key="2">
    <source>
        <dbReference type="EMBL" id="KIM98276.1"/>
    </source>
</evidence>
<dbReference type="OrthoDB" id="10042665at2759"/>
<dbReference type="STRING" id="913774.A0A0C3H781"/>